<protein>
    <submittedName>
        <fullName evidence="7">ABC-2 type transport system permease protein</fullName>
    </submittedName>
</protein>
<feature type="transmembrane region" description="Helical" evidence="5">
    <location>
        <begin position="360"/>
        <end position="382"/>
    </location>
</feature>
<dbReference type="GO" id="GO:0016020">
    <property type="term" value="C:membrane"/>
    <property type="evidence" value="ECO:0007669"/>
    <property type="project" value="UniProtKB-SubCell"/>
</dbReference>
<keyword evidence="4 5" id="KW-0472">Membrane</keyword>
<feature type="transmembrane region" description="Helical" evidence="5">
    <location>
        <begin position="193"/>
        <end position="214"/>
    </location>
</feature>
<proteinExistence type="predicted"/>
<feature type="transmembrane region" description="Helical" evidence="5">
    <location>
        <begin position="235"/>
        <end position="259"/>
    </location>
</feature>
<evidence type="ECO:0000256" key="5">
    <source>
        <dbReference type="SAM" id="Phobius"/>
    </source>
</evidence>
<evidence type="ECO:0000256" key="2">
    <source>
        <dbReference type="ARBA" id="ARBA00022692"/>
    </source>
</evidence>
<evidence type="ECO:0000313" key="7">
    <source>
        <dbReference type="EMBL" id="SHI71633.1"/>
    </source>
</evidence>
<keyword evidence="2 5" id="KW-0812">Transmembrane</keyword>
<dbReference type="AlphaFoldDB" id="A0A1M6DEJ5"/>
<accession>A0A1M6DEJ5</accession>
<dbReference type="GO" id="GO:0140359">
    <property type="term" value="F:ABC-type transporter activity"/>
    <property type="evidence" value="ECO:0007669"/>
    <property type="project" value="InterPro"/>
</dbReference>
<feature type="domain" description="ABC-2 type transporter transmembrane" evidence="6">
    <location>
        <begin position="22"/>
        <end position="378"/>
    </location>
</feature>
<dbReference type="Gene3D" id="3.40.1710.10">
    <property type="entry name" value="abc type-2 transporter like domain"/>
    <property type="match status" value="1"/>
</dbReference>
<evidence type="ECO:0000256" key="3">
    <source>
        <dbReference type="ARBA" id="ARBA00022989"/>
    </source>
</evidence>
<comment type="subcellular location">
    <subcellularLocation>
        <location evidence="1">Membrane</location>
        <topology evidence="1">Multi-pass membrane protein</topology>
    </subcellularLocation>
</comment>
<dbReference type="InterPro" id="IPR013525">
    <property type="entry name" value="ABC2_TM"/>
</dbReference>
<keyword evidence="3 5" id="KW-1133">Transmembrane helix</keyword>
<dbReference type="OrthoDB" id="9774039at2"/>
<dbReference type="Pfam" id="PF12698">
    <property type="entry name" value="ABC2_membrane_3"/>
    <property type="match status" value="1"/>
</dbReference>
<dbReference type="RefSeq" id="WP_149678016.1">
    <property type="nucleotide sequence ID" value="NZ_FQZP01000007.1"/>
</dbReference>
<feature type="transmembrane region" description="Helical" evidence="5">
    <location>
        <begin position="271"/>
        <end position="289"/>
    </location>
</feature>
<name>A0A1M6DEJ5_9FIRM</name>
<keyword evidence="8" id="KW-1185">Reference proteome</keyword>
<dbReference type="EMBL" id="FQZP01000007">
    <property type="protein sequence ID" value="SHI71633.1"/>
    <property type="molecule type" value="Genomic_DNA"/>
</dbReference>
<evidence type="ECO:0000256" key="4">
    <source>
        <dbReference type="ARBA" id="ARBA00023136"/>
    </source>
</evidence>
<sequence length="391" mass="43738">MPVFRAYRRIIKKNLSQLLIYLAVFIGLAASLLSSGAATPADTVFSDAKVKLAFVDEADSSILTEGLKAYLERYANMVDVKHDRTSLQDALFFEDVDYILRIPSGFTEDFMAGRPIELEKTSRPASFSSVYLDMNINKFLNTARFYLANIPGISQQELVAQVIDDLSVETAVEIRSKVEDINVGDNITSFFNYMSYVLLSLLILGIGTFMMVFNQKDLRSRTLCSSVPLRQQNMQILWGNLIYAVVCWMVMMILGFVMYGRTMLAKPVMLMALNAFVFTLVALSISFMVGSTLNSRNALSAVTNVVSLGMCFTCGVFVPQFMLGEKVLAFAQIFPVYWYVRFNNEIINLGSIALETFKPFLGYMGMQLGIGVAILAVALVIIKQKRQTWEA</sequence>
<evidence type="ECO:0000313" key="8">
    <source>
        <dbReference type="Proteomes" id="UP000324781"/>
    </source>
</evidence>
<dbReference type="Proteomes" id="UP000324781">
    <property type="component" value="Unassembled WGS sequence"/>
</dbReference>
<feature type="transmembrane region" description="Helical" evidence="5">
    <location>
        <begin position="301"/>
        <end position="322"/>
    </location>
</feature>
<reference evidence="7 8" key="1">
    <citation type="submission" date="2016-11" db="EMBL/GenBank/DDBJ databases">
        <authorList>
            <person name="Varghese N."/>
            <person name="Submissions S."/>
        </authorList>
    </citation>
    <scope>NUCLEOTIDE SEQUENCE [LARGE SCALE GENOMIC DNA]</scope>
    <source>
        <strain evidence="7 8">DSM 19027</strain>
    </source>
</reference>
<organism evidence="7 8">
    <name type="scientific">Thermoclostridium caenicola</name>
    <dbReference type="NCBI Taxonomy" id="659425"/>
    <lineage>
        <taxon>Bacteria</taxon>
        <taxon>Bacillati</taxon>
        <taxon>Bacillota</taxon>
        <taxon>Clostridia</taxon>
        <taxon>Eubacteriales</taxon>
        <taxon>Oscillospiraceae</taxon>
        <taxon>Thermoclostridium</taxon>
    </lineage>
</organism>
<evidence type="ECO:0000259" key="6">
    <source>
        <dbReference type="Pfam" id="PF12698"/>
    </source>
</evidence>
<evidence type="ECO:0000256" key="1">
    <source>
        <dbReference type="ARBA" id="ARBA00004141"/>
    </source>
</evidence>
<gene>
    <name evidence="7" type="ORF">SAMN05444373_100759</name>
</gene>